<dbReference type="InterPro" id="IPR004193">
    <property type="entry name" value="Glyco_hydro_13_N"/>
</dbReference>
<dbReference type="CDD" id="cd11326">
    <property type="entry name" value="AmyAc_Glg_debranch"/>
    <property type="match status" value="1"/>
</dbReference>
<keyword evidence="6" id="KW-1185">Reference proteome</keyword>
<dbReference type="Gene3D" id="2.60.40.10">
    <property type="entry name" value="Immunoglobulins"/>
    <property type="match status" value="1"/>
</dbReference>
<organism evidence="5 6">
    <name type="scientific">Robinsoniella peoriensis</name>
    <dbReference type="NCBI Taxonomy" id="180332"/>
    <lineage>
        <taxon>Bacteria</taxon>
        <taxon>Bacillati</taxon>
        <taxon>Bacillota</taxon>
        <taxon>Clostridia</taxon>
        <taxon>Lachnospirales</taxon>
        <taxon>Lachnospiraceae</taxon>
        <taxon>Robinsoniella</taxon>
    </lineage>
</organism>
<evidence type="ECO:0000256" key="2">
    <source>
        <dbReference type="ARBA" id="ARBA00022801"/>
    </source>
</evidence>
<dbReference type="Gene3D" id="3.20.20.80">
    <property type="entry name" value="Glycosidases"/>
    <property type="match status" value="1"/>
</dbReference>
<dbReference type="SUPFAM" id="SSF51011">
    <property type="entry name" value="Glycosyl hydrolase domain"/>
    <property type="match status" value="1"/>
</dbReference>
<gene>
    <name evidence="5" type="primary">glgX_1</name>
    <name evidence="5" type="ORF">DSM106044_00059</name>
</gene>
<dbReference type="Pfam" id="PF00128">
    <property type="entry name" value="Alpha-amylase"/>
    <property type="match status" value="1"/>
</dbReference>
<reference evidence="5 6" key="1">
    <citation type="journal article" date="2019" name="Anaerobe">
        <title>Detection of Robinsoniella peoriensis in multiple bone samples of a trauma patient.</title>
        <authorList>
            <person name="Schrottner P."/>
            <person name="Hartwich K."/>
            <person name="Bunk B."/>
            <person name="Schober I."/>
            <person name="Helbig S."/>
            <person name="Rudolph W.W."/>
            <person name="Gunzer F."/>
        </authorList>
    </citation>
    <scope>NUCLEOTIDE SEQUENCE [LARGE SCALE GENOMIC DNA]</scope>
    <source>
        <strain evidence="5 6">DSM 106044</strain>
    </source>
</reference>
<dbReference type="Pfam" id="PF02922">
    <property type="entry name" value="CBM_48"/>
    <property type="match status" value="1"/>
</dbReference>
<sequence>MKKSTVISTKEYSTKVLPSMMSNHLLPLDTVEGYKVRPGFYEINGATAIPGGISFTVHSHNAVSCELLLYHPGQCSPYAVLKYPDTYKIGHVFSMIVFGLNMADFEYAFRLDGPYQPEKGFIFDKTKPLLDPYARAVTGQSVWGVQSSCDVQYRARVVKNNFDWGNFSQPLITMEDLVIYELHIRGFTKHISSGVQHPGTFDGLKEKIPYLKRLGINAVELMPIFEFDEMSDRREVNGKELLNYWGYNTVGFFSPNTSYASHNEANQEGLELKNLIKSLNENGIEVILDVVFNHTAEGNEAGPYFSFKGFDNNIYYMLTPDGKYYNFSGCGNTLNCNHPIVQQMILECLRYWVTNYRVDGFRFDLAAILGRNEDGSPMSKPPLLQSLAFDPILGNVKLIAEAWDAGGLYQVGTFPSWHRWAEWNGKYRDDLRSFLKGDYWLAPEAVKRIIGSPDLYDPKQRGYNASVNFLTCHDGFTLYDLYSYNEKHNEANGWNNTDGTNDNRSWNCGVEGDTTDPQVLKLRHRMIKNACAVLMCSRGTPMFLAGDEFCNTQFGNNNPYCQDNEISWLDWTLLEKNQDMFDFFSYMITFRRSHPAIRCSLAPSFCNLEAISIHQLNPYESHVTSESKMIGILFSGRLPDESGDDIVYLAVNVYWEPLTITLPSLQEPLKWQLAVNTAEENPLRTCIQSSDMAVMEDHAFRLEPRSVAVFTAAQVNHH</sequence>
<evidence type="ECO:0000256" key="1">
    <source>
        <dbReference type="ARBA" id="ARBA00008061"/>
    </source>
</evidence>
<accession>A0A4U8QD29</accession>
<dbReference type="Gene3D" id="2.60.40.1180">
    <property type="entry name" value="Golgi alpha-mannosidase II"/>
    <property type="match status" value="1"/>
</dbReference>
<keyword evidence="2 5" id="KW-0378">Hydrolase</keyword>
<keyword evidence="3" id="KW-0809">Transit peptide</keyword>
<evidence type="ECO:0000256" key="3">
    <source>
        <dbReference type="ARBA" id="ARBA00022946"/>
    </source>
</evidence>
<dbReference type="InterPro" id="IPR006047">
    <property type="entry name" value="GH13_cat_dom"/>
</dbReference>
<name>A0A4U8QD29_9FIRM</name>
<keyword evidence="5" id="KW-0326">Glycosidase</keyword>
<dbReference type="GO" id="GO:0004553">
    <property type="term" value="F:hydrolase activity, hydrolyzing O-glycosyl compounds"/>
    <property type="evidence" value="ECO:0007669"/>
    <property type="project" value="InterPro"/>
</dbReference>
<dbReference type="GO" id="GO:0005975">
    <property type="term" value="P:carbohydrate metabolic process"/>
    <property type="evidence" value="ECO:0007669"/>
    <property type="project" value="InterPro"/>
</dbReference>
<proteinExistence type="inferred from homology"/>
<dbReference type="InterPro" id="IPR013783">
    <property type="entry name" value="Ig-like_fold"/>
</dbReference>
<dbReference type="SUPFAM" id="SSF81296">
    <property type="entry name" value="E set domains"/>
    <property type="match status" value="1"/>
</dbReference>
<dbReference type="RefSeq" id="WP_138001461.1">
    <property type="nucleotide sequence ID" value="NZ_QGQD01000001.1"/>
</dbReference>
<dbReference type="CDD" id="cd11234">
    <property type="entry name" value="E_set_GDE_N"/>
    <property type="match status" value="1"/>
</dbReference>
<comment type="similarity">
    <text evidence="1">Belongs to the glycosyl hydrolase 13 family.</text>
</comment>
<dbReference type="EC" id="3.2.1.-" evidence="5"/>
<protein>
    <submittedName>
        <fullName evidence="5">Glycogen debranching enzyme</fullName>
        <ecNumber evidence="5">3.2.1.-</ecNumber>
    </submittedName>
</protein>
<dbReference type="Proteomes" id="UP000306509">
    <property type="component" value="Unassembled WGS sequence"/>
</dbReference>
<dbReference type="AlphaFoldDB" id="A0A4U8QD29"/>
<evidence type="ECO:0000313" key="5">
    <source>
        <dbReference type="EMBL" id="TLD03035.1"/>
    </source>
</evidence>
<evidence type="ECO:0000259" key="4">
    <source>
        <dbReference type="SMART" id="SM00642"/>
    </source>
</evidence>
<evidence type="ECO:0000313" key="6">
    <source>
        <dbReference type="Proteomes" id="UP000306509"/>
    </source>
</evidence>
<dbReference type="InterPro" id="IPR014756">
    <property type="entry name" value="Ig_E-set"/>
</dbReference>
<dbReference type="EMBL" id="QGQD01000001">
    <property type="protein sequence ID" value="TLD03035.1"/>
    <property type="molecule type" value="Genomic_DNA"/>
</dbReference>
<dbReference type="InterPro" id="IPR017853">
    <property type="entry name" value="GH"/>
</dbReference>
<dbReference type="STRING" id="180332.GCA_000797495_02587"/>
<dbReference type="InterPro" id="IPR013780">
    <property type="entry name" value="Glyco_hydro_b"/>
</dbReference>
<comment type="caution">
    <text evidence="5">The sequence shown here is derived from an EMBL/GenBank/DDBJ whole genome shotgun (WGS) entry which is preliminary data.</text>
</comment>
<dbReference type="PANTHER" id="PTHR43002">
    <property type="entry name" value="GLYCOGEN DEBRANCHING ENZYME"/>
    <property type="match status" value="1"/>
</dbReference>
<dbReference type="SMART" id="SM00642">
    <property type="entry name" value="Aamy"/>
    <property type="match status" value="1"/>
</dbReference>
<dbReference type="FunFam" id="3.20.20.80:FF:000054">
    <property type="entry name" value="Glycogen debranching enzyme"/>
    <property type="match status" value="1"/>
</dbReference>
<feature type="domain" description="Glycosyl hydrolase family 13 catalytic" evidence="4">
    <location>
        <begin position="181"/>
        <end position="591"/>
    </location>
</feature>
<dbReference type="SUPFAM" id="SSF51445">
    <property type="entry name" value="(Trans)glycosidases"/>
    <property type="match status" value="1"/>
</dbReference>